<accession>A0A6M2BT49</accession>
<dbReference type="EMBL" id="JAAMOW010000005">
    <property type="protein sequence ID" value="NGY05283.1"/>
    <property type="molecule type" value="Genomic_DNA"/>
</dbReference>
<dbReference type="AlphaFoldDB" id="A0A6M2BT49"/>
<comment type="caution">
    <text evidence="3">The sequence shown here is derived from an EMBL/GenBank/DDBJ whole genome shotgun (WGS) entry which is preliminary data.</text>
</comment>
<reference evidence="3 4" key="1">
    <citation type="journal article" date="2014" name="Int. J. Syst. Evol. Microbiol.">
        <title>Solimonas terrae sp. nov., isolated from soil.</title>
        <authorList>
            <person name="Kim S.J."/>
            <person name="Moon J.Y."/>
            <person name="Weon H.Y."/>
            <person name="Ahn J.H."/>
            <person name="Chen W.M."/>
            <person name="Kwon S.W."/>
        </authorList>
    </citation>
    <scope>NUCLEOTIDE SEQUENCE [LARGE SCALE GENOMIC DNA]</scope>
    <source>
        <strain evidence="3 4">KIS83-12</strain>
    </source>
</reference>
<feature type="transmembrane region" description="Helical" evidence="1">
    <location>
        <begin position="92"/>
        <end position="114"/>
    </location>
</feature>
<feature type="transmembrane region" description="Helical" evidence="1">
    <location>
        <begin position="126"/>
        <end position="147"/>
    </location>
</feature>
<dbReference type="GO" id="GO:0016020">
    <property type="term" value="C:membrane"/>
    <property type="evidence" value="ECO:0007669"/>
    <property type="project" value="InterPro"/>
</dbReference>
<evidence type="ECO:0000256" key="1">
    <source>
        <dbReference type="SAM" id="Phobius"/>
    </source>
</evidence>
<feature type="domain" description="Prepilin type IV endopeptidase peptidase" evidence="2">
    <location>
        <begin position="6"/>
        <end position="110"/>
    </location>
</feature>
<evidence type="ECO:0000313" key="4">
    <source>
        <dbReference type="Proteomes" id="UP000472676"/>
    </source>
</evidence>
<sequence>MVVVALLAVWAAAISTSDWISRRVPNAALLLMIVPAVLALMIQGQGLLGESRLGSAGGMLIGFALTFPGYLLRSLGAGDVKFAAVAGLLLGVSRACEMMLGASLLMGALAVIMLSRRLPRQTRFPAAPMLALAFVTEMLAGPLLPVWRR</sequence>
<dbReference type="Pfam" id="PF01478">
    <property type="entry name" value="Peptidase_A24"/>
    <property type="match status" value="1"/>
</dbReference>
<dbReference type="InterPro" id="IPR000045">
    <property type="entry name" value="Prepilin_IV_endopep_pep"/>
</dbReference>
<keyword evidence="4" id="KW-1185">Reference proteome</keyword>
<name>A0A6M2BT49_9GAMM</name>
<gene>
    <name evidence="3" type="ORF">G7Y85_10920</name>
</gene>
<protein>
    <recommendedName>
        <fullName evidence="2">Prepilin type IV endopeptidase peptidase domain-containing protein</fullName>
    </recommendedName>
</protein>
<dbReference type="RefSeq" id="WP_166256415.1">
    <property type="nucleotide sequence ID" value="NZ_JAAMOW010000005.1"/>
</dbReference>
<keyword evidence="1" id="KW-1133">Transmembrane helix</keyword>
<dbReference type="Gene3D" id="1.20.120.1220">
    <property type="match status" value="1"/>
</dbReference>
<dbReference type="Proteomes" id="UP000472676">
    <property type="component" value="Unassembled WGS sequence"/>
</dbReference>
<keyword evidence="1" id="KW-0812">Transmembrane</keyword>
<evidence type="ECO:0000313" key="3">
    <source>
        <dbReference type="EMBL" id="NGY05283.1"/>
    </source>
</evidence>
<keyword evidence="1" id="KW-0472">Membrane</keyword>
<feature type="transmembrane region" description="Helical" evidence="1">
    <location>
        <begin position="55"/>
        <end position="72"/>
    </location>
</feature>
<organism evidence="3 4">
    <name type="scientific">Solimonas terrae</name>
    <dbReference type="NCBI Taxonomy" id="1396819"/>
    <lineage>
        <taxon>Bacteria</taxon>
        <taxon>Pseudomonadati</taxon>
        <taxon>Pseudomonadota</taxon>
        <taxon>Gammaproteobacteria</taxon>
        <taxon>Nevskiales</taxon>
        <taxon>Nevskiaceae</taxon>
        <taxon>Solimonas</taxon>
    </lineage>
</organism>
<dbReference type="GO" id="GO:0004190">
    <property type="term" value="F:aspartic-type endopeptidase activity"/>
    <property type="evidence" value="ECO:0007669"/>
    <property type="project" value="InterPro"/>
</dbReference>
<proteinExistence type="predicted"/>
<evidence type="ECO:0000259" key="2">
    <source>
        <dbReference type="Pfam" id="PF01478"/>
    </source>
</evidence>
<feature type="transmembrane region" description="Helical" evidence="1">
    <location>
        <begin position="27"/>
        <end position="48"/>
    </location>
</feature>